<accession>A0ABD5SAE4</accession>
<protein>
    <submittedName>
        <fullName evidence="2">NAD(P)/FAD-dependent oxidoreductase</fullName>
        <ecNumber evidence="2">1.-.-.-</ecNumber>
    </submittedName>
</protein>
<dbReference type="Proteomes" id="UP001596442">
    <property type="component" value="Unassembled WGS sequence"/>
</dbReference>
<dbReference type="PANTHER" id="PTHR42685">
    <property type="entry name" value="GERANYLGERANYL DIPHOSPHATE REDUCTASE"/>
    <property type="match status" value="1"/>
</dbReference>
<feature type="region of interest" description="Disordered" evidence="1">
    <location>
        <begin position="138"/>
        <end position="168"/>
    </location>
</feature>
<keyword evidence="3" id="KW-1185">Reference proteome</keyword>
<sequence>MERVDVAIVGGGPAGSAAAHAAASAGAETLLLEKGVPRADREGLGPDSTDAAGILDYWVDIMGIHPDEFDEGVVQRELNRAEFRGPSESATLYSTGIDSSYDTFGYTFQRARFDDWMRERAENAGAEYRVGESVRGVETDLDAATGTDGNETPTGGNERAEEGSSGPRHVLQLASGGTVGADFLVLADGPQRTVTNRVLDEYLPEGAGGSDRLAPPEANHIAYQEYRRVPEEVFAEFDDAIVFWWGVIPGETAYPWIFPNEDRLCRIGLTMPIGMDIDAFDAAEYELLDADDESIPSGGEYIRRLLEWQFGDEYDIETEFPLVEEAGKRGGTETYPISSTRPIDSPTEAGIAVVGGAMGTTSAFHEGGDHVAVRTGAIAGELAASGDLAAYNRRWKEAIGDEVVRNVTMADMVAEYGPADWDRVIGAADAMLAADTGDGLLAQPYRSGWESLKLLLGYKWNKRKTKRDYVTISEDEYVY</sequence>
<dbReference type="Gene3D" id="3.50.50.60">
    <property type="entry name" value="FAD/NAD(P)-binding domain"/>
    <property type="match status" value="1"/>
</dbReference>
<dbReference type="InterPro" id="IPR050407">
    <property type="entry name" value="Geranylgeranyl_reductase"/>
</dbReference>
<dbReference type="EC" id="1.-.-.-" evidence="2"/>
<dbReference type="SUPFAM" id="SSF51905">
    <property type="entry name" value="FAD/NAD(P)-binding domain"/>
    <property type="match status" value="1"/>
</dbReference>
<name>A0ABD5SAE4_9EURY</name>
<dbReference type="PRINTS" id="PR00420">
    <property type="entry name" value="RNGMNOXGNASE"/>
</dbReference>
<proteinExistence type="predicted"/>
<evidence type="ECO:0000313" key="2">
    <source>
        <dbReference type="EMBL" id="MFC6753440.1"/>
    </source>
</evidence>
<dbReference type="RefSeq" id="WP_379781049.1">
    <property type="nucleotide sequence ID" value="NZ_JBHSWW010000097.1"/>
</dbReference>
<comment type="caution">
    <text evidence="2">The sequence shown here is derived from an EMBL/GenBank/DDBJ whole genome shotgun (WGS) entry which is preliminary data.</text>
</comment>
<evidence type="ECO:0000256" key="1">
    <source>
        <dbReference type="SAM" id="MobiDB-lite"/>
    </source>
</evidence>
<organism evidence="2 3">
    <name type="scientific">Halorubrum tibetense</name>
    <dbReference type="NCBI Taxonomy" id="175631"/>
    <lineage>
        <taxon>Archaea</taxon>
        <taxon>Methanobacteriati</taxon>
        <taxon>Methanobacteriota</taxon>
        <taxon>Stenosarchaea group</taxon>
        <taxon>Halobacteria</taxon>
        <taxon>Halobacteriales</taxon>
        <taxon>Haloferacaceae</taxon>
        <taxon>Halorubrum</taxon>
    </lineage>
</organism>
<keyword evidence="2" id="KW-0560">Oxidoreductase</keyword>
<dbReference type="InterPro" id="IPR036188">
    <property type="entry name" value="FAD/NAD-bd_sf"/>
</dbReference>
<evidence type="ECO:0000313" key="3">
    <source>
        <dbReference type="Proteomes" id="UP001596442"/>
    </source>
</evidence>
<dbReference type="PANTHER" id="PTHR42685:SF21">
    <property type="entry name" value="DEHYDROGENASE (FLAVOPROTEIN)-LIKE PROTEIN"/>
    <property type="match status" value="1"/>
</dbReference>
<dbReference type="AlphaFoldDB" id="A0ABD5SAE4"/>
<dbReference type="EMBL" id="JBHSWW010000097">
    <property type="protein sequence ID" value="MFC6753440.1"/>
    <property type="molecule type" value="Genomic_DNA"/>
</dbReference>
<dbReference type="Pfam" id="PF12831">
    <property type="entry name" value="FAD_oxidored"/>
    <property type="match status" value="1"/>
</dbReference>
<dbReference type="GO" id="GO:0016491">
    <property type="term" value="F:oxidoreductase activity"/>
    <property type="evidence" value="ECO:0007669"/>
    <property type="project" value="UniProtKB-KW"/>
</dbReference>
<reference evidence="2 3" key="1">
    <citation type="journal article" date="2019" name="Int. J. Syst. Evol. Microbiol.">
        <title>The Global Catalogue of Microorganisms (GCM) 10K type strain sequencing project: providing services to taxonomists for standard genome sequencing and annotation.</title>
        <authorList>
            <consortium name="The Broad Institute Genomics Platform"/>
            <consortium name="The Broad Institute Genome Sequencing Center for Infectious Disease"/>
            <person name="Wu L."/>
            <person name="Ma J."/>
        </authorList>
    </citation>
    <scope>NUCLEOTIDE SEQUENCE [LARGE SCALE GENOMIC DNA]</scope>
    <source>
        <strain evidence="2 3">CGMCC 1.3239</strain>
    </source>
</reference>
<gene>
    <name evidence="2" type="ORF">ACFQEU_08175</name>
</gene>